<gene>
    <name evidence="1" type="ORF">DM02DRAFT_636667</name>
</gene>
<name>A0A2V1CY29_9PLEO</name>
<dbReference type="Proteomes" id="UP000244855">
    <property type="component" value="Unassembled WGS sequence"/>
</dbReference>
<evidence type="ECO:0000313" key="1">
    <source>
        <dbReference type="EMBL" id="PVH90647.1"/>
    </source>
</evidence>
<keyword evidence="2" id="KW-1185">Reference proteome</keyword>
<dbReference type="AlphaFoldDB" id="A0A2V1CY29"/>
<organism evidence="1 2">
    <name type="scientific">Periconia macrospinosa</name>
    <dbReference type="NCBI Taxonomy" id="97972"/>
    <lineage>
        <taxon>Eukaryota</taxon>
        <taxon>Fungi</taxon>
        <taxon>Dikarya</taxon>
        <taxon>Ascomycota</taxon>
        <taxon>Pezizomycotina</taxon>
        <taxon>Dothideomycetes</taxon>
        <taxon>Pleosporomycetidae</taxon>
        <taxon>Pleosporales</taxon>
        <taxon>Massarineae</taxon>
        <taxon>Periconiaceae</taxon>
        <taxon>Periconia</taxon>
    </lineage>
</organism>
<proteinExistence type="predicted"/>
<dbReference type="EMBL" id="KZ806175">
    <property type="protein sequence ID" value="PVH90647.1"/>
    <property type="molecule type" value="Genomic_DNA"/>
</dbReference>
<sequence>MKRWAQLVYAKRPLEFQFKWNDLLKDYGYQQELCRYLRENQYLTRTEWAAAWTSNHRHYNTITSSPVEGMHKFLKDYPMTSTGDLLRVVKRIEQMVKSQYKPNSSTNWRQCPICLLEFMTSSLPRPLSTSGNKICSGRKTKDSVAAGIRVRVRPDVNQFTRYTDDAL</sequence>
<dbReference type="OrthoDB" id="3788720at2759"/>
<evidence type="ECO:0000313" key="2">
    <source>
        <dbReference type="Proteomes" id="UP000244855"/>
    </source>
</evidence>
<reference evidence="1 2" key="1">
    <citation type="journal article" date="2018" name="Sci. Rep.">
        <title>Comparative genomics provides insights into the lifestyle and reveals functional heterogeneity of dark septate endophytic fungi.</title>
        <authorList>
            <person name="Knapp D.G."/>
            <person name="Nemeth J.B."/>
            <person name="Barry K."/>
            <person name="Hainaut M."/>
            <person name="Henrissat B."/>
            <person name="Johnson J."/>
            <person name="Kuo A."/>
            <person name="Lim J.H.P."/>
            <person name="Lipzen A."/>
            <person name="Nolan M."/>
            <person name="Ohm R.A."/>
            <person name="Tamas L."/>
            <person name="Grigoriev I.V."/>
            <person name="Spatafora J.W."/>
            <person name="Nagy L.G."/>
            <person name="Kovacs G.M."/>
        </authorList>
    </citation>
    <scope>NUCLEOTIDE SEQUENCE [LARGE SCALE GENOMIC DNA]</scope>
    <source>
        <strain evidence="1 2">DSE2036</strain>
    </source>
</reference>
<protein>
    <submittedName>
        <fullName evidence="1">Uncharacterized protein</fullName>
    </submittedName>
</protein>
<accession>A0A2V1CY29</accession>